<sequence>MRRSWNAQVLQDAQWIEVSGRVSHAASRFYYERLPRLTSISLKQTESVFRLHSLQQLTSIVIRDSEVPDLLPLSALPNLRRLQLDDVNLGPLPCFFELTQLRQLAVSSCCEEGGGLFDAISLLNDSGRLEQLELNAASLPDEIILRVILHSENEIRSLLLSAPCGGPAPHWDYFKRLKVLALMSLNDPCQDEIMKLTGLEALSLAGYLDSGDTPGLAIEDFAAMRMLRVLDIRWAAHPACLKTQLQFLSHSSSKLRLIAMDTGTADSSTSAAWPILCQADLADLPSRAPEHSGVCMKESLNRHQIKRLRSSMLYNAAMPGSAGRDLTYEAIVVDLERMCLFDSFWFTH</sequence>
<evidence type="ECO:0000313" key="3">
    <source>
        <dbReference type="Proteomes" id="UP001465755"/>
    </source>
</evidence>
<comment type="subcellular location">
    <subcellularLocation>
        <location evidence="1">Cytoplasm</location>
        <location evidence="1">Cytoskeleton</location>
        <location evidence="1">Cilium axoneme</location>
    </subcellularLocation>
</comment>
<accession>A0AAW1NXM8</accession>
<name>A0AAW1NXM8_9CHLO</name>
<dbReference type="Proteomes" id="UP001465755">
    <property type="component" value="Unassembled WGS sequence"/>
</dbReference>
<dbReference type="SUPFAM" id="SSF52047">
    <property type="entry name" value="RNI-like"/>
    <property type="match status" value="1"/>
</dbReference>
<protein>
    <submittedName>
        <fullName evidence="2">Uncharacterized protein</fullName>
    </submittedName>
</protein>
<dbReference type="EMBL" id="JALJOQ010000087">
    <property type="protein sequence ID" value="KAK9799786.1"/>
    <property type="molecule type" value="Genomic_DNA"/>
</dbReference>
<dbReference type="Gene3D" id="3.80.10.10">
    <property type="entry name" value="Ribonuclease Inhibitor"/>
    <property type="match status" value="1"/>
</dbReference>
<evidence type="ECO:0000313" key="2">
    <source>
        <dbReference type="EMBL" id="KAK9799786.1"/>
    </source>
</evidence>
<dbReference type="InterPro" id="IPR032675">
    <property type="entry name" value="LRR_dom_sf"/>
</dbReference>
<evidence type="ECO:0000256" key="1">
    <source>
        <dbReference type="ARBA" id="ARBA00004430"/>
    </source>
</evidence>
<keyword evidence="3" id="KW-1185">Reference proteome</keyword>
<organism evidence="2 3">
    <name type="scientific">Symbiochloris irregularis</name>
    <dbReference type="NCBI Taxonomy" id="706552"/>
    <lineage>
        <taxon>Eukaryota</taxon>
        <taxon>Viridiplantae</taxon>
        <taxon>Chlorophyta</taxon>
        <taxon>core chlorophytes</taxon>
        <taxon>Trebouxiophyceae</taxon>
        <taxon>Trebouxiales</taxon>
        <taxon>Trebouxiaceae</taxon>
        <taxon>Symbiochloris</taxon>
    </lineage>
</organism>
<proteinExistence type="predicted"/>
<dbReference type="GO" id="GO:0005930">
    <property type="term" value="C:axoneme"/>
    <property type="evidence" value="ECO:0007669"/>
    <property type="project" value="UniProtKB-SubCell"/>
</dbReference>
<gene>
    <name evidence="2" type="ORF">WJX73_007802</name>
</gene>
<comment type="caution">
    <text evidence="2">The sequence shown here is derived from an EMBL/GenBank/DDBJ whole genome shotgun (WGS) entry which is preliminary data.</text>
</comment>
<dbReference type="AlphaFoldDB" id="A0AAW1NXM8"/>
<reference evidence="2 3" key="1">
    <citation type="journal article" date="2024" name="Nat. Commun.">
        <title>Phylogenomics reveals the evolutionary origins of lichenization in chlorophyte algae.</title>
        <authorList>
            <person name="Puginier C."/>
            <person name="Libourel C."/>
            <person name="Otte J."/>
            <person name="Skaloud P."/>
            <person name="Haon M."/>
            <person name="Grisel S."/>
            <person name="Petersen M."/>
            <person name="Berrin J.G."/>
            <person name="Delaux P.M."/>
            <person name="Dal Grande F."/>
            <person name="Keller J."/>
        </authorList>
    </citation>
    <scope>NUCLEOTIDE SEQUENCE [LARGE SCALE GENOMIC DNA]</scope>
    <source>
        <strain evidence="2 3">SAG 2036</strain>
    </source>
</reference>